<dbReference type="GO" id="GO:0003677">
    <property type="term" value="F:DNA binding"/>
    <property type="evidence" value="ECO:0007669"/>
    <property type="project" value="UniProtKB-KW"/>
</dbReference>
<dbReference type="InterPro" id="IPR016032">
    <property type="entry name" value="Sig_transdc_resp-reg_C-effctor"/>
</dbReference>
<dbReference type="Pfam" id="PF00196">
    <property type="entry name" value="GerE"/>
    <property type="match status" value="1"/>
</dbReference>
<dbReference type="GO" id="GO:0006355">
    <property type="term" value="P:regulation of DNA-templated transcription"/>
    <property type="evidence" value="ECO:0007669"/>
    <property type="project" value="InterPro"/>
</dbReference>
<dbReference type="PANTHER" id="PTHR44688">
    <property type="entry name" value="DNA-BINDING TRANSCRIPTIONAL ACTIVATOR DEVR_DOSR"/>
    <property type="match status" value="1"/>
</dbReference>
<evidence type="ECO:0000256" key="4">
    <source>
        <dbReference type="ARBA" id="ARBA00023125"/>
    </source>
</evidence>
<evidence type="ECO:0000256" key="2">
    <source>
        <dbReference type="ARBA" id="ARBA00023012"/>
    </source>
</evidence>
<evidence type="ECO:0000313" key="10">
    <source>
        <dbReference type="Proteomes" id="UP000183529"/>
    </source>
</evidence>
<dbReference type="Pfam" id="PF00072">
    <property type="entry name" value="Response_reg"/>
    <property type="match status" value="1"/>
</dbReference>
<evidence type="ECO:0000256" key="5">
    <source>
        <dbReference type="ARBA" id="ARBA00023163"/>
    </source>
</evidence>
<dbReference type="SMART" id="SM00421">
    <property type="entry name" value="HTH_LUXR"/>
    <property type="match status" value="1"/>
</dbReference>
<dbReference type="PROSITE" id="PS50043">
    <property type="entry name" value="HTH_LUXR_2"/>
    <property type="match status" value="1"/>
</dbReference>
<reference evidence="9 10" key="1">
    <citation type="submission" date="2016-10" db="EMBL/GenBank/DDBJ databases">
        <authorList>
            <person name="Varghese N."/>
            <person name="Submissions S."/>
        </authorList>
    </citation>
    <scope>NUCLEOTIDE SEQUENCE [LARGE SCALE GENOMIC DNA]</scope>
    <source>
        <strain evidence="9 10">LMG 22274</strain>
    </source>
</reference>
<dbReference type="Proteomes" id="UP000183529">
    <property type="component" value="Unassembled WGS sequence"/>
</dbReference>
<dbReference type="SMART" id="SM00448">
    <property type="entry name" value="REC"/>
    <property type="match status" value="1"/>
</dbReference>
<dbReference type="CDD" id="cd17537">
    <property type="entry name" value="REC_FixJ"/>
    <property type="match status" value="1"/>
</dbReference>
<dbReference type="SUPFAM" id="SSF52172">
    <property type="entry name" value="CheY-like"/>
    <property type="match status" value="1"/>
</dbReference>
<dbReference type="Gene3D" id="3.40.50.2300">
    <property type="match status" value="1"/>
</dbReference>
<dbReference type="InterPro" id="IPR001789">
    <property type="entry name" value="Sig_transdc_resp-reg_receiver"/>
</dbReference>
<dbReference type="PROSITE" id="PS50110">
    <property type="entry name" value="RESPONSE_REGULATORY"/>
    <property type="match status" value="1"/>
</dbReference>
<dbReference type="OrthoDB" id="9802186at2"/>
<keyword evidence="3" id="KW-0805">Transcription regulation</keyword>
<evidence type="ECO:0000313" key="9">
    <source>
        <dbReference type="EMBL" id="SEK12631.1"/>
    </source>
</evidence>
<keyword evidence="5" id="KW-0804">Transcription</keyword>
<dbReference type="PANTHER" id="PTHR44688:SF16">
    <property type="entry name" value="DNA-BINDING TRANSCRIPTIONAL ACTIVATOR DEVR_DOSR"/>
    <property type="match status" value="1"/>
</dbReference>
<feature type="domain" description="HTH luxR-type" evidence="7">
    <location>
        <begin position="146"/>
        <end position="211"/>
    </location>
</feature>
<dbReference type="SUPFAM" id="SSF46894">
    <property type="entry name" value="C-terminal effector domain of the bipartite response regulators"/>
    <property type="match status" value="1"/>
</dbReference>
<protein>
    <submittedName>
        <fullName evidence="9">Two component transcriptional regulator, LuxR family</fullName>
    </submittedName>
</protein>
<dbReference type="Gene3D" id="1.10.10.10">
    <property type="entry name" value="Winged helix-like DNA-binding domain superfamily/Winged helix DNA-binding domain"/>
    <property type="match status" value="1"/>
</dbReference>
<evidence type="ECO:0000256" key="6">
    <source>
        <dbReference type="PROSITE-ProRule" id="PRU00169"/>
    </source>
</evidence>
<proteinExistence type="predicted"/>
<evidence type="ECO:0000259" key="7">
    <source>
        <dbReference type="PROSITE" id="PS50043"/>
    </source>
</evidence>
<name>A0A1A5XHX2_9BURK</name>
<evidence type="ECO:0000256" key="1">
    <source>
        <dbReference type="ARBA" id="ARBA00022553"/>
    </source>
</evidence>
<dbReference type="CDD" id="cd06170">
    <property type="entry name" value="LuxR_C_like"/>
    <property type="match status" value="1"/>
</dbReference>
<accession>A0A1A5XHX2</accession>
<dbReference type="PRINTS" id="PR00038">
    <property type="entry name" value="HTHLUXR"/>
</dbReference>
<dbReference type="FunFam" id="3.40.50.2300:FF:000018">
    <property type="entry name" value="DNA-binding transcriptional regulator NtrC"/>
    <property type="match status" value="1"/>
</dbReference>
<dbReference type="PROSITE" id="PS00622">
    <property type="entry name" value="HTH_LUXR_1"/>
    <property type="match status" value="1"/>
</dbReference>
<sequence length="218" mass="24176">MENNAYHAAPKVDDAMVYVIDDDESICAALSSLLRSSGFSVQTFTRIEEFLSAPRPAAPSCLLLDVRLRGESGLTFQQSARQHQVDMPIIFMTAHGDIEMSVRAMKAGALDFLTKPVRDQRVIDAVSSAIGRHAAWLERNRSEASLRARYDLLTAREREVVSYVVEGLLNKQIAGELNLSEITIKIHRSSAMRKLEAQSVADLVRKMEVISAAAQARF</sequence>
<dbReference type="InterPro" id="IPR000792">
    <property type="entry name" value="Tscrpt_reg_LuxR_C"/>
</dbReference>
<dbReference type="InterPro" id="IPR036388">
    <property type="entry name" value="WH-like_DNA-bd_sf"/>
</dbReference>
<dbReference type="GO" id="GO:0000160">
    <property type="term" value="P:phosphorelay signal transduction system"/>
    <property type="evidence" value="ECO:0007669"/>
    <property type="project" value="UniProtKB-KW"/>
</dbReference>
<dbReference type="InterPro" id="IPR011006">
    <property type="entry name" value="CheY-like_superfamily"/>
</dbReference>
<keyword evidence="4" id="KW-0238">DNA-binding</keyword>
<dbReference type="RefSeq" id="WP_065058684.1">
    <property type="nucleotide sequence ID" value="NZ_CADFGN010000001.1"/>
</dbReference>
<dbReference type="GeneID" id="61306369"/>
<keyword evidence="2" id="KW-0902">Two-component regulatory system</keyword>
<dbReference type="AlphaFoldDB" id="A0A1A5XHX2"/>
<dbReference type="EMBL" id="FNZM01000022">
    <property type="protein sequence ID" value="SEK12631.1"/>
    <property type="molecule type" value="Genomic_DNA"/>
</dbReference>
<comment type="caution">
    <text evidence="9">The sequence shown here is derived from an EMBL/GenBank/DDBJ whole genome shotgun (WGS) entry which is preliminary data.</text>
</comment>
<keyword evidence="1 6" id="KW-0597">Phosphoprotein</keyword>
<evidence type="ECO:0000259" key="8">
    <source>
        <dbReference type="PROSITE" id="PS50110"/>
    </source>
</evidence>
<feature type="modified residue" description="4-aspartylphosphate" evidence="6">
    <location>
        <position position="65"/>
    </location>
</feature>
<organism evidence="9 10">
    <name type="scientific">Paraburkholderia tropica</name>
    <dbReference type="NCBI Taxonomy" id="92647"/>
    <lineage>
        <taxon>Bacteria</taxon>
        <taxon>Pseudomonadati</taxon>
        <taxon>Pseudomonadota</taxon>
        <taxon>Betaproteobacteria</taxon>
        <taxon>Burkholderiales</taxon>
        <taxon>Burkholderiaceae</taxon>
        <taxon>Paraburkholderia</taxon>
    </lineage>
</organism>
<evidence type="ECO:0000256" key="3">
    <source>
        <dbReference type="ARBA" id="ARBA00023015"/>
    </source>
</evidence>
<gene>
    <name evidence="9" type="ORF">SAMN05216550_12278</name>
</gene>
<feature type="domain" description="Response regulatory" evidence="8">
    <location>
        <begin position="16"/>
        <end position="130"/>
    </location>
</feature>